<feature type="compositionally biased region" description="Low complexity" evidence="1">
    <location>
        <begin position="159"/>
        <end position="173"/>
    </location>
</feature>
<name>I0Z6Q6_COCSC</name>
<feature type="chain" id="PRO_5003636848" evidence="2">
    <location>
        <begin position="21"/>
        <end position="330"/>
    </location>
</feature>
<evidence type="ECO:0000313" key="4">
    <source>
        <dbReference type="Proteomes" id="UP000007264"/>
    </source>
</evidence>
<protein>
    <submittedName>
        <fullName evidence="3">Uncharacterized protein</fullName>
    </submittedName>
</protein>
<dbReference type="RefSeq" id="XP_005650869.1">
    <property type="nucleotide sequence ID" value="XM_005650812.1"/>
</dbReference>
<feature type="compositionally biased region" description="Pro residues" evidence="1">
    <location>
        <begin position="149"/>
        <end position="158"/>
    </location>
</feature>
<keyword evidence="2" id="KW-0732">Signal</keyword>
<comment type="caution">
    <text evidence="3">The sequence shown here is derived from an EMBL/GenBank/DDBJ whole genome shotgun (WGS) entry which is preliminary data.</text>
</comment>
<evidence type="ECO:0000256" key="2">
    <source>
        <dbReference type="SAM" id="SignalP"/>
    </source>
</evidence>
<dbReference type="OrthoDB" id="10681659at2759"/>
<dbReference type="Proteomes" id="UP000007264">
    <property type="component" value="Unassembled WGS sequence"/>
</dbReference>
<dbReference type="EMBL" id="AGSI01000002">
    <property type="protein sequence ID" value="EIE26325.1"/>
    <property type="molecule type" value="Genomic_DNA"/>
</dbReference>
<evidence type="ECO:0000313" key="3">
    <source>
        <dbReference type="EMBL" id="EIE26325.1"/>
    </source>
</evidence>
<feature type="compositionally biased region" description="Polar residues" evidence="1">
    <location>
        <begin position="62"/>
        <end position="81"/>
    </location>
</feature>
<proteinExistence type="predicted"/>
<accession>I0Z6Q6</accession>
<gene>
    <name evidence="3" type="ORF">COCSUDRAFT_58863</name>
</gene>
<organism evidence="3 4">
    <name type="scientific">Coccomyxa subellipsoidea (strain C-169)</name>
    <name type="common">Green microalga</name>
    <dbReference type="NCBI Taxonomy" id="574566"/>
    <lineage>
        <taxon>Eukaryota</taxon>
        <taxon>Viridiplantae</taxon>
        <taxon>Chlorophyta</taxon>
        <taxon>core chlorophytes</taxon>
        <taxon>Trebouxiophyceae</taxon>
        <taxon>Trebouxiophyceae incertae sedis</taxon>
        <taxon>Coccomyxaceae</taxon>
        <taxon>Coccomyxa</taxon>
        <taxon>Coccomyxa subellipsoidea</taxon>
    </lineage>
</organism>
<evidence type="ECO:0000256" key="1">
    <source>
        <dbReference type="SAM" id="MobiDB-lite"/>
    </source>
</evidence>
<dbReference type="GeneID" id="17044335"/>
<dbReference type="AlphaFoldDB" id="I0Z6Q6"/>
<reference evidence="3 4" key="1">
    <citation type="journal article" date="2012" name="Genome Biol.">
        <title>The genome of the polar eukaryotic microalga coccomyxa subellipsoidea reveals traits of cold adaptation.</title>
        <authorList>
            <person name="Blanc G."/>
            <person name="Agarkova I."/>
            <person name="Grimwood J."/>
            <person name="Kuo A."/>
            <person name="Brueggeman A."/>
            <person name="Dunigan D."/>
            <person name="Gurnon J."/>
            <person name="Ladunga I."/>
            <person name="Lindquist E."/>
            <person name="Lucas S."/>
            <person name="Pangilinan J."/>
            <person name="Proschold T."/>
            <person name="Salamov A."/>
            <person name="Schmutz J."/>
            <person name="Weeks D."/>
            <person name="Yamada T."/>
            <person name="Claverie J.M."/>
            <person name="Grigoriev I."/>
            <person name="Van Etten J."/>
            <person name="Lomsadze A."/>
            <person name="Borodovsky M."/>
        </authorList>
    </citation>
    <scope>NUCLEOTIDE SEQUENCE [LARGE SCALE GENOMIC DNA]</scope>
    <source>
        <strain evidence="3 4">C-169</strain>
    </source>
</reference>
<keyword evidence="4" id="KW-1185">Reference proteome</keyword>
<sequence length="330" mass="32698">MGLAYRGVLSLLFLAVGTLAVCLEAQAPATTFTNMQQQQQQVAQGPATTFTNMAQQVAQASAFPNTPGSVKSPPAQASTQLQSAGNSNGASNQAQNSQAQQNDWAPKAAPAAQTWQPTAQNNWQAPSGQAAAQSSNTQQQQQPQQPGNPNMPPQPPQLPANGPQQPNPQGTINTIGSVVQAAGSLASAQQALTSAGSAAGTGDILQTVGQAAQAMQAVQRAAGDVGNAQKSIQTNGAYVASPIPQATPSPPTVNINVPGLGGNGGTQGPPGISYAAPATQGSQAAAQPADPLAAIGSALAQAAFGGGLSQPAAANVASLQDKSAANQHSG</sequence>
<feature type="signal peptide" evidence="2">
    <location>
        <begin position="1"/>
        <end position="20"/>
    </location>
</feature>
<dbReference type="KEGG" id="csl:COCSUDRAFT_58863"/>
<feature type="region of interest" description="Disordered" evidence="1">
    <location>
        <begin position="62"/>
        <end position="173"/>
    </location>
</feature>
<feature type="compositionally biased region" description="Low complexity" evidence="1">
    <location>
        <begin position="82"/>
        <end position="148"/>
    </location>
</feature>